<keyword evidence="1" id="KW-0812">Transmembrane</keyword>
<dbReference type="AlphaFoldDB" id="A0AAP4RBG0"/>
<sequence length="82" mass="9181">MLTVSGYPIRLVLRVRIEGTTMPARSSFLERTLSATYTRARRQLTDDEHHARHEWLGAGITGIFLGCVGVLMIGTCPRPMHT</sequence>
<name>A0AAP4RBG0_9BURK</name>
<keyword evidence="1" id="KW-0472">Membrane</keyword>
<dbReference type="EMBL" id="JAUJQS010000063">
    <property type="protein sequence ID" value="MDN7570671.1"/>
    <property type="molecule type" value="Genomic_DNA"/>
</dbReference>
<evidence type="ECO:0000313" key="2">
    <source>
        <dbReference type="EMBL" id="MDN7570671.1"/>
    </source>
</evidence>
<organism evidence="2 3">
    <name type="scientific">Burkholderia contaminans</name>
    <dbReference type="NCBI Taxonomy" id="488447"/>
    <lineage>
        <taxon>Bacteria</taxon>
        <taxon>Pseudomonadati</taxon>
        <taxon>Pseudomonadota</taxon>
        <taxon>Betaproteobacteria</taxon>
        <taxon>Burkholderiales</taxon>
        <taxon>Burkholderiaceae</taxon>
        <taxon>Burkholderia</taxon>
        <taxon>Burkholderia cepacia complex</taxon>
    </lineage>
</organism>
<gene>
    <name evidence="2" type="ORF">QZM56_40005</name>
</gene>
<evidence type="ECO:0000256" key="1">
    <source>
        <dbReference type="SAM" id="Phobius"/>
    </source>
</evidence>
<protein>
    <submittedName>
        <fullName evidence="2">Uncharacterized protein</fullName>
    </submittedName>
</protein>
<feature type="transmembrane region" description="Helical" evidence="1">
    <location>
        <begin position="55"/>
        <end position="76"/>
    </location>
</feature>
<reference evidence="2" key="1">
    <citation type="submission" date="2023-07" db="EMBL/GenBank/DDBJ databases">
        <title>A collection of bacterial strains from the Burkholderia cepacia Research Laboratory and Repository.</title>
        <authorList>
            <person name="Lipuma J."/>
            <person name="Spilker T."/>
            <person name="Caverly L."/>
        </authorList>
    </citation>
    <scope>NUCLEOTIDE SEQUENCE</scope>
    <source>
        <strain evidence="2">AU44979</strain>
    </source>
</reference>
<evidence type="ECO:0000313" key="3">
    <source>
        <dbReference type="Proteomes" id="UP001172109"/>
    </source>
</evidence>
<keyword evidence="1" id="KW-1133">Transmembrane helix</keyword>
<proteinExistence type="predicted"/>
<comment type="caution">
    <text evidence="2">The sequence shown here is derived from an EMBL/GenBank/DDBJ whole genome shotgun (WGS) entry which is preliminary data.</text>
</comment>
<dbReference type="RefSeq" id="WP_137909827.1">
    <property type="nucleotide sequence ID" value="NZ_CADEUY010000002.1"/>
</dbReference>
<dbReference type="Proteomes" id="UP001172109">
    <property type="component" value="Unassembled WGS sequence"/>
</dbReference>
<accession>A0AAP4RBG0</accession>